<feature type="domain" description="C2H2-type" evidence="12">
    <location>
        <begin position="455"/>
        <end position="482"/>
    </location>
</feature>
<evidence type="ECO:0000256" key="4">
    <source>
        <dbReference type="ARBA" id="ARBA00022771"/>
    </source>
</evidence>
<evidence type="ECO:0000256" key="6">
    <source>
        <dbReference type="ARBA" id="ARBA00023015"/>
    </source>
</evidence>
<comment type="caution">
    <text evidence="13">The sequence shown here is derived from an EMBL/GenBank/DDBJ whole genome shotgun (WGS) entry which is preliminary data.</text>
</comment>
<feature type="domain" description="C2H2-type" evidence="12">
    <location>
        <begin position="790"/>
        <end position="814"/>
    </location>
</feature>
<dbReference type="FunFam" id="3.30.160.60:FF:002169">
    <property type="entry name" value="Zgc:174573"/>
    <property type="match status" value="1"/>
</dbReference>
<evidence type="ECO:0000259" key="12">
    <source>
        <dbReference type="PROSITE" id="PS50157"/>
    </source>
</evidence>
<keyword evidence="14" id="KW-1185">Reference proteome</keyword>
<evidence type="ECO:0000256" key="8">
    <source>
        <dbReference type="ARBA" id="ARBA00023163"/>
    </source>
</evidence>
<keyword evidence="9" id="KW-0539">Nucleus</keyword>
<sequence length="877" mass="96708">MPADVLTDRGGAVGGMDVGPALYMCFRCYQVFDSLDDVLFHQYNLHPNDVGAEDSLMLPPGPQTESDEAFQCVPCWALFSTREELLQHQQSDSCSQRNPVPGRTAQAQSAAGPQPSPSASHQQDRIWTGAEQNGSETRPGGPCDPRGQEQNAVSVVTSMPGQPTCGNRNQGKAAVVPGSASQIQYQCGDCASLFESLGPWLQHRKLGDCRRTEPEPQIEGQGPETEAEKGPTEAGGVEQQAIEESSAAIANEPITDSQNGQGREEEEGVANPDETPKKTGGKRKRLGEAASQEVRARSFLCGECGAGFSWQPALVAHRRTDHGLEEALHQCLECGENFMNTSLFVLHCKKHRDLAAKKPRAKRRNGQGQNTWGTQQQTVENGGGEKTIIRRRPTKRKLKLRKATATELGQDGLPVGRKPRRRRGTPQECPQCGRSFSNPRYLRAHVLSHSGQKQFRCEICGKGFTYQNNLRRHHLLHTGARPYMCDRCGKTFTQSSHLKDHLRNHDRIYGWSRLRGRGTGREQGSADVGPKLAHPCPDCPRSFMTHTQLLMHRKMCPICERSFKWRGSLPAHIVRHTDNKLFSCEVCGKTFSYQTNLARHLIIHAGTRPYSCHYCGKTFNQSSNLRQHLLVHAKAGARRQTSEPEGGDPTSHLLHTCPECPSSFRTFNQLQKHRRSHGRQDALLCPTCGLEACGCQQREDTGSAPLPDNESTSLSCPKCSAQFESQSTLDDHAQSCRGESGLGRGRGQATRRGRKRKSSRQAECELCGHCCVSQEDLDLHQLSHAGQAQLRCPLSPCERRFTTSSALQNHLFSHFPGPTCQNLRPENLLDPTLEGIAAPVSPMATEPRVEEVTETETTVAVIPLWEVFPSDPAPAGP</sequence>
<feature type="region of interest" description="Disordered" evidence="11">
    <location>
        <begin position="356"/>
        <end position="380"/>
    </location>
</feature>
<feature type="compositionally biased region" description="Low complexity" evidence="11">
    <location>
        <begin position="366"/>
        <end position="378"/>
    </location>
</feature>
<dbReference type="FunFam" id="3.30.160.60:FF:000325">
    <property type="entry name" value="ZFP90 zinc finger protein"/>
    <property type="match status" value="1"/>
</dbReference>
<feature type="compositionally biased region" description="Low complexity" evidence="11">
    <location>
        <begin position="105"/>
        <end position="121"/>
    </location>
</feature>
<feature type="compositionally biased region" description="Polar residues" evidence="11">
    <location>
        <begin position="89"/>
        <end position="98"/>
    </location>
</feature>
<dbReference type="FunFam" id="3.30.160.60:FF:000624">
    <property type="entry name" value="zinc finger protein 697"/>
    <property type="match status" value="1"/>
</dbReference>
<dbReference type="AlphaFoldDB" id="A0A8T3CRP7"/>
<feature type="domain" description="C2H2-type" evidence="12">
    <location>
        <begin position="762"/>
        <end position="789"/>
    </location>
</feature>
<feature type="domain" description="C2H2-type" evidence="12">
    <location>
        <begin position="483"/>
        <end position="505"/>
    </location>
</feature>
<dbReference type="Proteomes" id="UP000829720">
    <property type="component" value="Unassembled WGS sequence"/>
</dbReference>
<feature type="domain" description="C2H2-type" evidence="12">
    <location>
        <begin position="427"/>
        <end position="454"/>
    </location>
</feature>
<feature type="compositionally biased region" description="Low complexity" evidence="11">
    <location>
        <begin position="215"/>
        <end position="224"/>
    </location>
</feature>
<reference evidence="13" key="1">
    <citation type="submission" date="2021-01" db="EMBL/GenBank/DDBJ databases">
        <authorList>
            <person name="Zahm M."/>
            <person name="Roques C."/>
            <person name="Cabau C."/>
            <person name="Klopp C."/>
            <person name="Donnadieu C."/>
            <person name="Jouanno E."/>
            <person name="Lampietro C."/>
            <person name="Louis A."/>
            <person name="Herpin A."/>
            <person name="Echchiki A."/>
            <person name="Berthelot C."/>
            <person name="Parey E."/>
            <person name="Roest-Crollius H."/>
            <person name="Braasch I."/>
            <person name="Postlethwait J."/>
            <person name="Bobe J."/>
            <person name="Montfort J."/>
            <person name="Bouchez O."/>
            <person name="Begum T."/>
            <person name="Mejri S."/>
            <person name="Adams A."/>
            <person name="Chen W.-J."/>
            <person name="Guiguen Y."/>
        </authorList>
    </citation>
    <scope>NUCLEOTIDE SEQUENCE</scope>
    <source>
        <tissue evidence="13">Blood</tissue>
    </source>
</reference>
<keyword evidence="8" id="KW-0804">Transcription</keyword>
<keyword evidence="2" id="KW-0479">Metal-binding</keyword>
<dbReference type="PANTHER" id="PTHR24390">
    <property type="entry name" value="ZINC FINGER PROTEIN"/>
    <property type="match status" value="1"/>
</dbReference>
<feature type="compositionally biased region" description="Low complexity" evidence="11">
    <location>
        <begin position="238"/>
        <end position="252"/>
    </location>
</feature>
<dbReference type="GO" id="GO:0003700">
    <property type="term" value="F:DNA-binding transcription factor activity"/>
    <property type="evidence" value="ECO:0007669"/>
    <property type="project" value="TreeGrafter"/>
</dbReference>
<feature type="domain" description="C2H2-type" evidence="12">
    <location>
        <begin position="655"/>
        <end position="682"/>
    </location>
</feature>
<keyword evidence="3" id="KW-0677">Repeat</keyword>
<comment type="subcellular location">
    <subcellularLocation>
        <location evidence="1">Nucleus</location>
    </subcellularLocation>
</comment>
<feature type="domain" description="C2H2-type" evidence="12">
    <location>
        <begin position="582"/>
        <end position="609"/>
    </location>
</feature>
<feature type="domain" description="C2H2-type" evidence="12">
    <location>
        <begin position="299"/>
        <end position="327"/>
    </location>
</feature>
<keyword evidence="4 10" id="KW-0863">Zinc-finger</keyword>
<dbReference type="FunFam" id="3.30.160.60:FF:000100">
    <property type="entry name" value="Zinc finger 45-like"/>
    <property type="match status" value="1"/>
</dbReference>
<dbReference type="PROSITE" id="PS00028">
    <property type="entry name" value="ZINC_FINGER_C2H2_1"/>
    <property type="match status" value="11"/>
</dbReference>
<dbReference type="PANTHER" id="PTHR24390:SF159">
    <property type="entry name" value="GROWTH FACTOR INDEPENDENT 1 TRANSCRIPTIONAL REPRESSOR"/>
    <property type="match status" value="1"/>
</dbReference>
<dbReference type="GO" id="GO:0006357">
    <property type="term" value="P:regulation of transcription by RNA polymerase II"/>
    <property type="evidence" value="ECO:0007669"/>
    <property type="project" value="TreeGrafter"/>
</dbReference>
<feature type="region of interest" description="Disordered" evidence="11">
    <location>
        <begin position="733"/>
        <end position="756"/>
    </location>
</feature>
<proteinExistence type="predicted"/>
<protein>
    <recommendedName>
        <fullName evidence="12">C2H2-type domain-containing protein</fullName>
    </recommendedName>
</protein>
<feature type="region of interest" description="Disordered" evidence="11">
    <location>
        <begin position="208"/>
        <end position="289"/>
    </location>
</feature>
<dbReference type="OrthoDB" id="6910977at2759"/>
<dbReference type="Pfam" id="PF00096">
    <property type="entry name" value="zf-C2H2"/>
    <property type="match status" value="7"/>
</dbReference>
<evidence type="ECO:0000256" key="9">
    <source>
        <dbReference type="ARBA" id="ARBA00023242"/>
    </source>
</evidence>
<evidence type="ECO:0000256" key="11">
    <source>
        <dbReference type="SAM" id="MobiDB-lite"/>
    </source>
</evidence>
<dbReference type="Gene3D" id="3.30.160.60">
    <property type="entry name" value="Classic Zinc Finger"/>
    <property type="match status" value="9"/>
</dbReference>
<keyword evidence="5" id="KW-0862">Zinc</keyword>
<dbReference type="SUPFAM" id="SSF57667">
    <property type="entry name" value="beta-beta-alpha zinc fingers"/>
    <property type="match status" value="7"/>
</dbReference>
<evidence type="ECO:0000313" key="14">
    <source>
        <dbReference type="Proteomes" id="UP000829720"/>
    </source>
</evidence>
<feature type="region of interest" description="Disordered" evidence="11">
    <location>
        <begin position="89"/>
        <end position="151"/>
    </location>
</feature>
<evidence type="ECO:0000256" key="7">
    <source>
        <dbReference type="ARBA" id="ARBA00023125"/>
    </source>
</evidence>
<dbReference type="InterPro" id="IPR013087">
    <property type="entry name" value="Znf_C2H2_type"/>
</dbReference>
<dbReference type="EMBL" id="JAERUA010000020">
    <property type="protein sequence ID" value="KAI1886242.1"/>
    <property type="molecule type" value="Genomic_DNA"/>
</dbReference>
<gene>
    <name evidence="13" type="ORF">AGOR_G00211970</name>
</gene>
<evidence type="ECO:0000313" key="13">
    <source>
        <dbReference type="EMBL" id="KAI1886242.1"/>
    </source>
</evidence>
<feature type="domain" description="C2H2-type" evidence="12">
    <location>
        <begin position="554"/>
        <end position="581"/>
    </location>
</feature>
<accession>A0A8T3CRP7</accession>
<dbReference type="GO" id="GO:0005634">
    <property type="term" value="C:nucleus"/>
    <property type="evidence" value="ECO:0007669"/>
    <property type="project" value="UniProtKB-SubCell"/>
</dbReference>
<evidence type="ECO:0000256" key="3">
    <source>
        <dbReference type="ARBA" id="ARBA00022737"/>
    </source>
</evidence>
<dbReference type="InterPro" id="IPR036236">
    <property type="entry name" value="Znf_C2H2_sf"/>
</dbReference>
<organism evidence="13 14">
    <name type="scientific">Albula goreensis</name>
    <dbReference type="NCBI Taxonomy" id="1534307"/>
    <lineage>
        <taxon>Eukaryota</taxon>
        <taxon>Metazoa</taxon>
        <taxon>Chordata</taxon>
        <taxon>Craniata</taxon>
        <taxon>Vertebrata</taxon>
        <taxon>Euteleostomi</taxon>
        <taxon>Actinopterygii</taxon>
        <taxon>Neopterygii</taxon>
        <taxon>Teleostei</taxon>
        <taxon>Albuliformes</taxon>
        <taxon>Albulidae</taxon>
        <taxon>Albula</taxon>
    </lineage>
</organism>
<keyword evidence="7" id="KW-0238">DNA-binding</keyword>
<evidence type="ECO:0000256" key="5">
    <source>
        <dbReference type="ARBA" id="ARBA00022833"/>
    </source>
</evidence>
<name>A0A8T3CRP7_9TELE</name>
<dbReference type="PROSITE" id="PS50157">
    <property type="entry name" value="ZINC_FINGER_C2H2_2"/>
    <property type="match status" value="11"/>
</dbReference>
<feature type="domain" description="C2H2-type" evidence="12">
    <location>
        <begin position="610"/>
        <end position="637"/>
    </location>
</feature>
<evidence type="ECO:0000256" key="10">
    <source>
        <dbReference type="PROSITE-ProRule" id="PRU00042"/>
    </source>
</evidence>
<evidence type="ECO:0000256" key="1">
    <source>
        <dbReference type="ARBA" id="ARBA00004123"/>
    </source>
</evidence>
<feature type="compositionally biased region" description="Basic residues" evidence="11">
    <location>
        <begin position="356"/>
        <end position="365"/>
    </location>
</feature>
<feature type="domain" description="C2H2-type" evidence="12">
    <location>
        <begin position="329"/>
        <end position="356"/>
    </location>
</feature>
<dbReference type="GO" id="GO:0000978">
    <property type="term" value="F:RNA polymerase II cis-regulatory region sequence-specific DNA binding"/>
    <property type="evidence" value="ECO:0007669"/>
    <property type="project" value="TreeGrafter"/>
</dbReference>
<evidence type="ECO:0000256" key="2">
    <source>
        <dbReference type="ARBA" id="ARBA00022723"/>
    </source>
</evidence>
<dbReference type="SMART" id="SM00355">
    <property type="entry name" value="ZnF_C2H2"/>
    <property type="match status" value="15"/>
</dbReference>
<keyword evidence="6" id="KW-0805">Transcription regulation</keyword>
<feature type="region of interest" description="Disordered" evidence="11">
    <location>
        <begin position="409"/>
        <end position="432"/>
    </location>
</feature>
<dbReference type="GO" id="GO:0008270">
    <property type="term" value="F:zinc ion binding"/>
    <property type="evidence" value="ECO:0007669"/>
    <property type="project" value="UniProtKB-KW"/>
</dbReference>